<dbReference type="InterPro" id="IPR001633">
    <property type="entry name" value="EAL_dom"/>
</dbReference>
<feature type="domain" description="EAL" evidence="1">
    <location>
        <begin position="31"/>
        <end position="289"/>
    </location>
</feature>
<evidence type="ECO:0000259" key="1">
    <source>
        <dbReference type="PROSITE" id="PS50883"/>
    </source>
</evidence>
<dbReference type="PANTHER" id="PTHR33121:SF76">
    <property type="entry name" value="SIGNALING PROTEIN"/>
    <property type="match status" value="1"/>
</dbReference>
<dbReference type="InterPro" id="IPR035919">
    <property type="entry name" value="EAL_sf"/>
</dbReference>
<dbReference type="Proteomes" id="UP000233293">
    <property type="component" value="Unassembled WGS sequence"/>
</dbReference>
<accession>A0A2N3PWU0</accession>
<dbReference type="Pfam" id="PF00563">
    <property type="entry name" value="EAL"/>
    <property type="match status" value="1"/>
</dbReference>
<dbReference type="SMART" id="SM00052">
    <property type="entry name" value="EAL"/>
    <property type="match status" value="1"/>
</dbReference>
<gene>
    <name evidence="2" type="ORF">CWS72_09655</name>
</gene>
<dbReference type="SUPFAM" id="SSF141868">
    <property type="entry name" value="EAL domain-like"/>
    <property type="match status" value="1"/>
</dbReference>
<protein>
    <submittedName>
        <fullName evidence="2">EAL domain-containing protein</fullName>
    </submittedName>
</protein>
<dbReference type="InterPro" id="IPR050706">
    <property type="entry name" value="Cyclic-di-GMP_PDE-like"/>
</dbReference>
<sequence>MNVTVRRSRRSAARFDRLLAYFDRWQGHPSNACRQMSLDEGVAVGRFDDLRLHSAFQPLFEAGTMRPMAYEALLRAQDVVDKAPVSPAKAFAYPVTSEEIIYFDRLCRMVHVVNFVRQASPREYLFLNVDGRQLLNVGGGDHGSAFETLLQYCGLKPTQVVLEIVESRIDDLGRLVEAVSDYQQRGYRVAIDDFGCQDSNFDRLWQLSPDFVKLDRSLVVQSMVNPRARLIFPKLVEIIHDLEAQVVCEGIETPDQHDLAISSGVDLLQGYYYARPHPSLLRPEPLQSR</sequence>
<organism evidence="2 3">
    <name type="scientific">Telmatospirillum siberiense</name>
    <dbReference type="NCBI Taxonomy" id="382514"/>
    <lineage>
        <taxon>Bacteria</taxon>
        <taxon>Pseudomonadati</taxon>
        <taxon>Pseudomonadota</taxon>
        <taxon>Alphaproteobacteria</taxon>
        <taxon>Rhodospirillales</taxon>
        <taxon>Rhodospirillaceae</taxon>
        <taxon>Telmatospirillum</taxon>
    </lineage>
</organism>
<dbReference type="RefSeq" id="WP_101250427.1">
    <property type="nucleotide sequence ID" value="NZ_PIUM01000008.1"/>
</dbReference>
<proteinExistence type="predicted"/>
<dbReference type="PANTHER" id="PTHR33121">
    <property type="entry name" value="CYCLIC DI-GMP PHOSPHODIESTERASE PDEF"/>
    <property type="match status" value="1"/>
</dbReference>
<name>A0A2N3PWU0_9PROT</name>
<dbReference type="Gene3D" id="3.20.20.450">
    <property type="entry name" value="EAL domain"/>
    <property type="match status" value="1"/>
</dbReference>
<dbReference type="OrthoDB" id="9814202at2"/>
<dbReference type="AlphaFoldDB" id="A0A2N3PWU0"/>
<comment type="caution">
    <text evidence="2">The sequence shown here is derived from an EMBL/GenBank/DDBJ whole genome shotgun (WGS) entry which is preliminary data.</text>
</comment>
<dbReference type="CDD" id="cd01948">
    <property type="entry name" value="EAL"/>
    <property type="match status" value="1"/>
</dbReference>
<keyword evidence="3" id="KW-1185">Reference proteome</keyword>
<reference evidence="3" key="1">
    <citation type="submission" date="2017-12" db="EMBL/GenBank/DDBJ databases">
        <title>Draft genome sequence of Telmatospirillum siberiense 26-4b1T, an acidotolerant peatland alphaproteobacterium potentially involved in sulfur cycling.</title>
        <authorList>
            <person name="Hausmann B."/>
            <person name="Pjevac P."/>
            <person name="Schreck K."/>
            <person name="Herbold C.W."/>
            <person name="Daims H."/>
            <person name="Wagner M."/>
            <person name="Pester M."/>
            <person name="Loy A."/>
        </authorList>
    </citation>
    <scope>NUCLEOTIDE SEQUENCE [LARGE SCALE GENOMIC DNA]</scope>
    <source>
        <strain evidence="3">26-4b1</strain>
    </source>
</reference>
<evidence type="ECO:0000313" key="2">
    <source>
        <dbReference type="EMBL" id="PKU24884.1"/>
    </source>
</evidence>
<dbReference type="GO" id="GO:0071111">
    <property type="term" value="F:cyclic-guanylate-specific phosphodiesterase activity"/>
    <property type="evidence" value="ECO:0007669"/>
    <property type="project" value="InterPro"/>
</dbReference>
<evidence type="ECO:0000313" key="3">
    <source>
        <dbReference type="Proteomes" id="UP000233293"/>
    </source>
</evidence>
<dbReference type="PROSITE" id="PS50883">
    <property type="entry name" value="EAL"/>
    <property type="match status" value="1"/>
</dbReference>
<dbReference type="EMBL" id="PIUM01000008">
    <property type="protein sequence ID" value="PKU24884.1"/>
    <property type="molecule type" value="Genomic_DNA"/>
</dbReference>